<comment type="caution">
    <text evidence="7">The sequence shown here is derived from an EMBL/GenBank/DDBJ whole genome shotgun (WGS) entry which is preliminary data.</text>
</comment>
<gene>
    <name evidence="7" type="ORF">CCR75_002832</name>
</gene>
<accession>A0A976IG82</accession>
<comment type="similarity">
    <text evidence="4">Belongs to the EMC2 family.</text>
</comment>
<protein>
    <recommendedName>
        <fullName evidence="4">ER membrane protein complex subunit 2</fullName>
    </recommendedName>
</protein>
<dbReference type="AlphaFoldDB" id="A0A976IG82"/>
<organism evidence="7 8">
    <name type="scientific">Bremia lactucae</name>
    <name type="common">Lettuce downy mildew</name>
    <dbReference type="NCBI Taxonomy" id="4779"/>
    <lineage>
        <taxon>Eukaryota</taxon>
        <taxon>Sar</taxon>
        <taxon>Stramenopiles</taxon>
        <taxon>Oomycota</taxon>
        <taxon>Peronosporomycetes</taxon>
        <taxon>Peronosporales</taxon>
        <taxon>Peronosporaceae</taxon>
        <taxon>Bremia</taxon>
    </lineage>
</organism>
<dbReference type="InterPro" id="IPR055217">
    <property type="entry name" value="TPR_EMC2"/>
</dbReference>
<comment type="function">
    <text evidence="4">Part of the endoplasmic reticulum membrane protein complex (EMC) that enables the energy-independent insertion into endoplasmic reticulum membranes of newly synthesized membrane proteins.</text>
</comment>
<feature type="repeat" description="TPR" evidence="3">
    <location>
        <begin position="92"/>
        <end position="125"/>
    </location>
</feature>
<dbReference type="PROSITE" id="PS50005">
    <property type="entry name" value="TPR"/>
    <property type="match status" value="2"/>
</dbReference>
<keyword evidence="4" id="KW-0256">Endoplasmic reticulum</keyword>
<evidence type="ECO:0000313" key="7">
    <source>
        <dbReference type="EMBL" id="TDH71248.1"/>
    </source>
</evidence>
<feature type="repeat" description="TPR" evidence="3">
    <location>
        <begin position="160"/>
        <end position="193"/>
    </location>
</feature>
<evidence type="ECO:0000259" key="6">
    <source>
        <dbReference type="Pfam" id="PF22890"/>
    </source>
</evidence>
<keyword evidence="5" id="KW-1133">Transmembrane helix</keyword>
<dbReference type="InterPro" id="IPR011990">
    <property type="entry name" value="TPR-like_helical_dom_sf"/>
</dbReference>
<dbReference type="GO" id="GO:0072546">
    <property type="term" value="C:EMC complex"/>
    <property type="evidence" value="ECO:0007669"/>
    <property type="project" value="UniProtKB-UniRule"/>
</dbReference>
<dbReference type="KEGG" id="blac:94346600"/>
<dbReference type="Proteomes" id="UP000294530">
    <property type="component" value="Unassembled WGS sequence"/>
</dbReference>
<keyword evidence="8" id="KW-1185">Reference proteome</keyword>
<evidence type="ECO:0000256" key="2">
    <source>
        <dbReference type="ARBA" id="ARBA00022803"/>
    </source>
</evidence>
<dbReference type="InterPro" id="IPR039856">
    <property type="entry name" value="EMC2-like"/>
</dbReference>
<comment type="subcellular location">
    <subcellularLocation>
        <location evidence="4">Endoplasmic reticulum membrane</location>
        <topology evidence="4">Peripheral membrane protein</topology>
        <orientation evidence="4">Cytoplasmic side</orientation>
    </subcellularLocation>
</comment>
<sequence>MSEFEHKLATSKRDDRCDEYIGLLHYIRKEKLRVPHVVASMGKKLVTEHSWGLGDELWSLYEHTFVAALDLHDNDLAETCLQALKNKFPGSSRVSRLEGMRLEQRGEFSQALMLYDELLEANPANALVLKRKIAILKAQKKSTDVVVALNDFLRSFGTDQAAWTELGETYLSLGTYRYAAYCYEELVLLNPMDAITHSRLADIYSTIGGLDNLLIARKHYAHSIELNKKKNLRAYFALVACTKAITTQRNYRAEQDDGGINERLQKFALDYIQDLYTAHSSSGLAEIGKDQLSLCYFVCGLILSILCYHVVNVALTSL</sequence>
<dbReference type="OrthoDB" id="124397at2759"/>
<name>A0A976IG82_BRELC</name>
<proteinExistence type="inferred from homology"/>
<keyword evidence="4 5" id="KW-0472">Membrane</keyword>
<evidence type="ECO:0000256" key="3">
    <source>
        <dbReference type="PROSITE-ProRule" id="PRU00339"/>
    </source>
</evidence>
<evidence type="ECO:0000256" key="4">
    <source>
        <dbReference type="RuleBase" id="RU367091"/>
    </source>
</evidence>
<evidence type="ECO:0000313" key="8">
    <source>
        <dbReference type="Proteomes" id="UP000294530"/>
    </source>
</evidence>
<dbReference type="InterPro" id="IPR019734">
    <property type="entry name" value="TPR_rpt"/>
</dbReference>
<evidence type="ECO:0000256" key="5">
    <source>
        <dbReference type="SAM" id="Phobius"/>
    </source>
</evidence>
<keyword evidence="1" id="KW-0677">Repeat</keyword>
<feature type="domain" description="EMC2 TPR-like" evidence="6">
    <location>
        <begin position="85"/>
        <end position="203"/>
    </location>
</feature>
<dbReference type="Pfam" id="PF22890">
    <property type="entry name" value="TPR_EMC2"/>
    <property type="match status" value="1"/>
</dbReference>
<dbReference type="Gene3D" id="1.25.40.10">
    <property type="entry name" value="Tetratricopeptide repeat domain"/>
    <property type="match status" value="1"/>
</dbReference>
<dbReference type="SUPFAM" id="SSF48452">
    <property type="entry name" value="TPR-like"/>
    <property type="match status" value="1"/>
</dbReference>
<dbReference type="RefSeq" id="XP_067820747.1">
    <property type="nucleotide sequence ID" value="XM_067960929.1"/>
</dbReference>
<keyword evidence="2 3" id="KW-0802">TPR repeat</keyword>
<keyword evidence="5" id="KW-0812">Transmembrane</keyword>
<dbReference type="PANTHER" id="PTHR12760">
    <property type="entry name" value="TETRATRICOPEPTIDE REPEAT PROTEIN"/>
    <property type="match status" value="1"/>
</dbReference>
<feature type="transmembrane region" description="Helical" evidence="5">
    <location>
        <begin position="294"/>
        <end position="315"/>
    </location>
</feature>
<comment type="subunit">
    <text evidence="4">Component of the ER membrane protein complex (EMC).</text>
</comment>
<dbReference type="GeneID" id="94346600"/>
<dbReference type="EMBL" id="SHOA02000004">
    <property type="protein sequence ID" value="TDH71248.1"/>
    <property type="molecule type" value="Genomic_DNA"/>
</dbReference>
<reference evidence="7 8" key="1">
    <citation type="journal article" date="2021" name="Genome Biol.">
        <title>AFLAP: assembly-free linkage analysis pipeline using k-mers from genome sequencing data.</title>
        <authorList>
            <person name="Fletcher K."/>
            <person name="Zhang L."/>
            <person name="Gil J."/>
            <person name="Han R."/>
            <person name="Cavanaugh K."/>
            <person name="Michelmore R."/>
        </authorList>
    </citation>
    <scope>NUCLEOTIDE SEQUENCE [LARGE SCALE GENOMIC DNA]</scope>
    <source>
        <strain evidence="7 8">SF5</strain>
    </source>
</reference>
<evidence type="ECO:0000256" key="1">
    <source>
        <dbReference type="ARBA" id="ARBA00022737"/>
    </source>
</evidence>